<dbReference type="PROSITE" id="PS00463">
    <property type="entry name" value="ZN2_CY6_FUNGAL_1"/>
    <property type="match status" value="1"/>
</dbReference>
<dbReference type="GO" id="GO:0043565">
    <property type="term" value="F:sequence-specific DNA binding"/>
    <property type="evidence" value="ECO:0007669"/>
    <property type="project" value="TreeGrafter"/>
</dbReference>
<dbReference type="SUPFAM" id="SSF57959">
    <property type="entry name" value="Leucine zipper domain"/>
    <property type="match status" value="1"/>
</dbReference>
<dbReference type="InterPro" id="IPR036864">
    <property type="entry name" value="Zn2-C6_fun-type_DNA-bd_sf"/>
</dbReference>
<dbReference type="InterPro" id="IPR052202">
    <property type="entry name" value="Yeast_MetPath_Reg"/>
</dbReference>
<evidence type="ECO:0000256" key="6">
    <source>
        <dbReference type="ARBA" id="ARBA00023163"/>
    </source>
</evidence>
<dbReference type="Gene3D" id="4.10.240.10">
    <property type="entry name" value="Zn(2)-C6 fungal-type DNA-binding domain"/>
    <property type="match status" value="1"/>
</dbReference>
<dbReference type="InterPro" id="IPR001138">
    <property type="entry name" value="Zn2Cys6_DnaBD"/>
</dbReference>
<dbReference type="AlphaFoldDB" id="A0A1G4J9U5"/>
<feature type="compositionally biased region" description="Basic and acidic residues" evidence="8">
    <location>
        <begin position="9"/>
        <end position="21"/>
    </location>
</feature>
<keyword evidence="5" id="KW-0238">DNA-binding</keyword>
<dbReference type="PROSITE" id="PS50048">
    <property type="entry name" value="ZN2_CY6_FUNGAL_2"/>
    <property type="match status" value="1"/>
</dbReference>
<feature type="compositionally biased region" description="Polar residues" evidence="8">
    <location>
        <begin position="720"/>
        <end position="757"/>
    </location>
</feature>
<keyword evidence="11" id="KW-1185">Reference proteome</keyword>
<evidence type="ECO:0000256" key="5">
    <source>
        <dbReference type="ARBA" id="ARBA00023125"/>
    </source>
</evidence>
<dbReference type="CDD" id="cd14723">
    <property type="entry name" value="ZIP_Ppr1"/>
    <property type="match status" value="1"/>
</dbReference>
<evidence type="ECO:0000256" key="4">
    <source>
        <dbReference type="ARBA" id="ARBA00023015"/>
    </source>
</evidence>
<dbReference type="GO" id="GO:0000981">
    <property type="term" value="F:DNA-binding transcription factor activity, RNA polymerase II-specific"/>
    <property type="evidence" value="ECO:0007669"/>
    <property type="project" value="InterPro"/>
</dbReference>
<keyword evidence="2" id="KW-0479">Metal-binding</keyword>
<evidence type="ECO:0000313" key="10">
    <source>
        <dbReference type="EMBL" id="SCU86668.1"/>
    </source>
</evidence>
<evidence type="ECO:0000256" key="7">
    <source>
        <dbReference type="ARBA" id="ARBA00023242"/>
    </source>
</evidence>
<sequence length="896" mass="99416">MGESNRKRHDNDAEHEHDQGPKKKRPSSALMGITRSIAACKRCRIKKIKCDQHFPTCAKCAASNSPCVSVDPATGRDVPRSYVVYLEDRVEAMMQKLRDCGVDPSQVQGNIPATDQDQPCDLGVYEERLRTEHKIRHDNVMAGYIINNGTSMKKGVLKSTKPEIGSSRDSVSSSEHKDNDLISELSESAKSLQSLGSMKHSHSKSTESAMGAASNSYLGDSSGIPFAKLIFTAINFLPDAVEEASKEAEDVPVKKNDNSVFKLSYLPTKKDAQGLISQYFNCCNAQLPILHREYFLKRFFEPIYGPWDSKVSLGSDTTTINEHFKLPPEKEHSDLMGEEWYEPSLSEVEGHDKEIPIKFHVPLFFLNIVMAVGDSAKILTTDESKSAAYKDRASALVDALFRSDDQMEALAGTLLVAQYSTMRPNVPGVWYTMGSALRLAVDLGLHAEKLNQNYDPFTRDMRRRLFWCTYCLDRQICAFFGRPFGIPDENVTSVFPSSLDDALITTAVDDIEDYSEAKSAMASYKCVAIAFFKVRKLQADIVQGLYTQRKLPSGFRGLPEWREHMNSRLDDWFQKQVPKTARKMNCDFRIELFQLELFHSKVLLYGLCPKCMSLDDHGYKMVYHSTKGIIDVYYKLCNEDSIMYTWVAVHTLFMSGVTFLYVLHNAGVDLGDTIADAEKTCVQLVHVLERLVGKCEAAKKGSIIFKVLSAAILKLKAENTDNPGSASQPVFQSGSQPGSRSTPRSNSLHASDQTGSEGSLVALGEEPRLSSVNNNTRKDAAASGVAYGALDQFFAELDKLSPFSDPNTDLTGLAGSYDTPELVSLPATSADAAAYDKVEQELEKGPISETMQLANSTSKDGQRVYDMMSQFSAETIWDQVFNTGGMYGVSYGNQEQ</sequence>
<keyword evidence="7" id="KW-0539">Nucleus</keyword>
<dbReference type="Pfam" id="PF04082">
    <property type="entry name" value="Fungal_trans"/>
    <property type="match status" value="1"/>
</dbReference>
<dbReference type="PANTHER" id="PTHR47782:SF1">
    <property type="entry name" value="PYRIMIDINE PATHWAY REGULATORY PROTEIN 1"/>
    <property type="match status" value="1"/>
</dbReference>
<organism evidence="10 11">
    <name type="scientific">Lachancea meyersii CBS 8951</name>
    <dbReference type="NCBI Taxonomy" id="1266667"/>
    <lineage>
        <taxon>Eukaryota</taxon>
        <taxon>Fungi</taxon>
        <taxon>Dikarya</taxon>
        <taxon>Ascomycota</taxon>
        <taxon>Saccharomycotina</taxon>
        <taxon>Saccharomycetes</taxon>
        <taxon>Saccharomycetales</taxon>
        <taxon>Saccharomycetaceae</taxon>
        <taxon>Lachancea</taxon>
    </lineage>
</organism>
<dbReference type="CDD" id="cd12148">
    <property type="entry name" value="fungal_TF_MHR"/>
    <property type="match status" value="1"/>
</dbReference>
<dbReference type="SMART" id="SM00906">
    <property type="entry name" value="Fungal_trans"/>
    <property type="match status" value="1"/>
</dbReference>
<feature type="domain" description="Zn(2)-C6 fungal-type" evidence="9">
    <location>
        <begin position="39"/>
        <end position="69"/>
    </location>
</feature>
<dbReference type="InterPro" id="IPR007219">
    <property type="entry name" value="XnlR_reg_dom"/>
</dbReference>
<evidence type="ECO:0000256" key="1">
    <source>
        <dbReference type="ARBA" id="ARBA00004123"/>
    </source>
</evidence>
<dbReference type="SUPFAM" id="SSF57701">
    <property type="entry name" value="Zn2/Cys6 DNA-binding domain"/>
    <property type="match status" value="1"/>
</dbReference>
<dbReference type="Pfam" id="PF00172">
    <property type="entry name" value="Zn_clus"/>
    <property type="match status" value="1"/>
</dbReference>
<name>A0A1G4J9U5_9SACH</name>
<feature type="region of interest" description="Disordered" evidence="8">
    <location>
        <begin position="1"/>
        <end position="30"/>
    </location>
</feature>
<evidence type="ECO:0000256" key="8">
    <source>
        <dbReference type="SAM" id="MobiDB-lite"/>
    </source>
</evidence>
<dbReference type="GO" id="GO:0008270">
    <property type="term" value="F:zinc ion binding"/>
    <property type="evidence" value="ECO:0007669"/>
    <property type="project" value="InterPro"/>
</dbReference>
<dbReference type="CDD" id="cd00067">
    <property type="entry name" value="GAL4"/>
    <property type="match status" value="1"/>
</dbReference>
<evidence type="ECO:0000313" key="11">
    <source>
        <dbReference type="Proteomes" id="UP000191144"/>
    </source>
</evidence>
<protein>
    <submittedName>
        <fullName evidence="10">LAME_0D07162g1_1</fullName>
    </submittedName>
</protein>
<dbReference type="GO" id="GO:0005634">
    <property type="term" value="C:nucleus"/>
    <property type="evidence" value="ECO:0007669"/>
    <property type="project" value="UniProtKB-SubCell"/>
</dbReference>
<gene>
    <name evidence="10" type="ORF">LAME_0D07162G</name>
</gene>
<dbReference type="SMART" id="SM00066">
    <property type="entry name" value="GAL4"/>
    <property type="match status" value="1"/>
</dbReference>
<dbReference type="OrthoDB" id="2399539at2759"/>
<dbReference type="GO" id="GO:0006351">
    <property type="term" value="P:DNA-templated transcription"/>
    <property type="evidence" value="ECO:0007669"/>
    <property type="project" value="InterPro"/>
</dbReference>
<accession>A0A1G4J9U5</accession>
<keyword evidence="3" id="KW-0862">Zinc</keyword>
<dbReference type="GO" id="GO:0045944">
    <property type="term" value="P:positive regulation of transcription by RNA polymerase II"/>
    <property type="evidence" value="ECO:0007669"/>
    <property type="project" value="TreeGrafter"/>
</dbReference>
<keyword evidence="6" id="KW-0804">Transcription</keyword>
<dbReference type="PANTHER" id="PTHR47782">
    <property type="entry name" value="ZN(II)2CYS6 TRANSCRIPTION FACTOR (EUROFUNG)-RELATED"/>
    <property type="match status" value="1"/>
</dbReference>
<dbReference type="Proteomes" id="UP000191144">
    <property type="component" value="Chromosome D"/>
</dbReference>
<evidence type="ECO:0000256" key="2">
    <source>
        <dbReference type="ARBA" id="ARBA00022723"/>
    </source>
</evidence>
<dbReference type="EMBL" id="LT598482">
    <property type="protein sequence ID" value="SCU86668.1"/>
    <property type="molecule type" value="Genomic_DNA"/>
</dbReference>
<evidence type="ECO:0000256" key="3">
    <source>
        <dbReference type="ARBA" id="ARBA00022833"/>
    </source>
</evidence>
<keyword evidence="4" id="KW-0805">Transcription regulation</keyword>
<feature type="region of interest" description="Disordered" evidence="8">
    <location>
        <begin position="156"/>
        <end position="180"/>
    </location>
</feature>
<dbReference type="InterPro" id="IPR046347">
    <property type="entry name" value="bZIP_sf"/>
</dbReference>
<proteinExistence type="predicted"/>
<feature type="region of interest" description="Disordered" evidence="8">
    <location>
        <begin position="720"/>
        <end position="775"/>
    </location>
</feature>
<reference evidence="11" key="1">
    <citation type="submission" date="2016-03" db="EMBL/GenBank/DDBJ databases">
        <authorList>
            <person name="Devillers Hugo."/>
        </authorList>
    </citation>
    <scope>NUCLEOTIDE SEQUENCE [LARGE SCALE GENOMIC DNA]</scope>
</reference>
<comment type="subcellular location">
    <subcellularLocation>
        <location evidence="1">Nucleus</location>
    </subcellularLocation>
</comment>
<evidence type="ECO:0000259" key="9">
    <source>
        <dbReference type="PROSITE" id="PS50048"/>
    </source>
</evidence>